<organism evidence="2 3">
    <name type="scientific">Terrabacter tumescens</name>
    <dbReference type="NCBI Taxonomy" id="60443"/>
    <lineage>
        <taxon>Bacteria</taxon>
        <taxon>Bacillati</taxon>
        <taxon>Actinomycetota</taxon>
        <taxon>Actinomycetes</taxon>
        <taxon>Micrococcales</taxon>
        <taxon>Intrasporangiaceae</taxon>
        <taxon>Terrabacter</taxon>
    </lineage>
</organism>
<evidence type="ECO:0000256" key="1">
    <source>
        <dbReference type="SAM" id="MobiDB-lite"/>
    </source>
</evidence>
<dbReference type="EMBL" id="BMNZ01000006">
    <property type="protein sequence ID" value="GGN02140.1"/>
    <property type="molecule type" value="Genomic_DNA"/>
</dbReference>
<dbReference type="Proteomes" id="UP000623461">
    <property type="component" value="Unassembled WGS sequence"/>
</dbReference>
<name>A0ABQ2I6P7_9MICO</name>
<sequence length="337" mass="34990">MSDIPPYQPDPTRDVTGDAIVDTTGGAIGDTMDGLGEVVEDTTAVAPVHSDGAADPADLPTATSAPEGVTAYDTTFGLQQAPSPSWLPQRAGGQAPPPGPNVTAAPTVPTSAAARTVTLPSAASRLLGGRLQAWHVVAVVVGLLVPIGFWAATGLNDLDPVARPVVSVTRHRPLVTPTIPLPTISPVVPGQGLPRPGATKSLTVPPRPSTPAMPLQPTLVTVPGIPVTPVPTNARRIRFETYAENGARIEVSLANARHQRVDFPVQAAPLAFETPVDPGASSSDYYSLRVRISDPTGSGVRGAVSCRVLVDGIVIRTEQGQGYATCSISPYFDIRRR</sequence>
<feature type="region of interest" description="Disordered" evidence="1">
    <location>
        <begin position="1"/>
        <end position="27"/>
    </location>
</feature>
<feature type="region of interest" description="Disordered" evidence="1">
    <location>
        <begin position="78"/>
        <end position="107"/>
    </location>
</feature>
<protein>
    <submittedName>
        <fullName evidence="2">Uncharacterized protein</fullName>
    </submittedName>
</protein>
<gene>
    <name evidence="2" type="ORF">GCM10009721_31700</name>
</gene>
<evidence type="ECO:0000313" key="2">
    <source>
        <dbReference type="EMBL" id="GGN02140.1"/>
    </source>
</evidence>
<comment type="caution">
    <text evidence="2">The sequence shown here is derived from an EMBL/GenBank/DDBJ whole genome shotgun (WGS) entry which is preliminary data.</text>
</comment>
<feature type="region of interest" description="Disordered" evidence="1">
    <location>
        <begin position="48"/>
        <end position="67"/>
    </location>
</feature>
<evidence type="ECO:0000313" key="3">
    <source>
        <dbReference type="Proteomes" id="UP000623461"/>
    </source>
</evidence>
<reference evidence="3" key="1">
    <citation type="journal article" date="2019" name="Int. J. Syst. Evol. Microbiol.">
        <title>The Global Catalogue of Microorganisms (GCM) 10K type strain sequencing project: providing services to taxonomists for standard genome sequencing and annotation.</title>
        <authorList>
            <consortium name="The Broad Institute Genomics Platform"/>
            <consortium name="The Broad Institute Genome Sequencing Center for Infectious Disease"/>
            <person name="Wu L."/>
            <person name="Ma J."/>
        </authorList>
    </citation>
    <scope>NUCLEOTIDE SEQUENCE [LARGE SCALE GENOMIC DNA]</scope>
    <source>
        <strain evidence="3">JCM 1365</strain>
    </source>
</reference>
<accession>A0ABQ2I6P7</accession>
<dbReference type="RefSeq" id="WP_030200065.1">
    <property type="nucleotide sequence ID" value="NZ_BMNZ01000006.1"/>
</dbReference>
<proteinExistence type="predicted"/>
<keyword evidence="3" id="KW-1185">Reference proteome</keyword>